<organism evidence="9 10">
    <name type="scientific">Hymenobacter polaris</name>
    <dbReference type="NCBI Taxonomy" id="2682546"/>
    <lineage>
        <taxon>Bacteria</taxon>
        <taxon>Pseudomonadati</taxon>
        <taxon>Bacteroidota</taxon>
        <taxon>Cytophagia</taxon>
        <taxon>Cytophagales</taxon>
        <taxon>Hymenobacteraceae</taxon>
        <taxon>Hymenobacter</taxon>
    </lineage>
</organism>
<feature type="transmembrane region" description="Helical" evidence="6">
    <location>
        <begin position="21"/>
        <end position="41"/>
    </location>
</feature>
<dbReference type="PANTHER" id="PTHR30572">
    <property type="entry name" value="MEMBRANE COMPONENT OF TRANSPORTER-RELATED"/>
    <property type="match status" value="1"/>
</dbReference>
<evidence type="ECO:0000259" key="8">
    <source>
        <dbReference type="Pfam" id="PF12704"/>
    </source>
</evidence>
<keyword evidence="10" id="KW-1185">Reference proteome</keyword>
<evidence type="ECO:0000313" key="10">
    <source>
        <dbReference type="Proteomes" id="UP000559626"/>
    </source>
</evidence>
<evidence type="ECO:0000313" key="9">
    <source>
        <dbReference type="EMBL" id="NML66327.1"/>
    </source>
</evidence>
<feature type="domain" description="ABC3 transporter permease C-terminal" evidence="7">
    <location>
        <begin position="295"/>
        <end position="409"/>
    </location>
</feature>
<evidence type="ECO:0000256" key="2">
    <source>
        <dbReference type="ARBA" id="ARBA00022475"/>
    </source>
</evidence>
<feature type="domain" description="MacB-like periplasmic core" evidence="8">
    <location>
        <begin position="20"/>
        <end position="244"/>
    </location>
</feature>
<dbReference type="Proteomes" id="UP000559626">
    <property type="component" value="Unassembled WGS sequence"/>
</dbReference>
<dbReference type="Pfam" id="PF02687">
    <property type="entry name" value="FtsX"/>
    <property type="match status" value="1"/>
</dbReference>
<dbReference type="InterPro" id="IPR050250">
    <property type="entry name" value="Macrolide_Exporter_MacB"/>
</dbReference>
<dbReference type="EMBL" id="JABBGH010000002">
    <property type="protein sequence ID" value="NML66327.1"/>
    <property type="molecule type" value="Genomic_DNA"/>
</dbReference>
<keyword evidence="4 6" id="KW-1133">Transmembrane helix</keyword>
<reference evidence="9 10" key="1">
    <citation type="submission" date="2020-04" db="EMBL/GenBank/DDBJ databases">
        <title>Hymenobacter polaris sp. nov., isolated from Arctic soil.</title>
        <authorList>
            <person name="Dahal R.H."/>
        </authorList>
    </citation>
    <scope>NUCLEOTIDE SEQUENCE [LARGE SCALE GENOMIC DNA]</scope>
    <source>
        <strain evidence="9 10">RP-2-7</strain>
    </source>
</reference>
<protein>
    <submittedName>
        <fullName evidence="9">ABC transporter permease</fullName>
    </submittedName>
</protein>
<dbReference type="InterPro" id="IPR003838">
    <property type="entry name" value="ABC3_permease_C"/>
</dbReference>
<evidence type="ECO:0000256" key="5">
    <source>
        <dbReference type="ARBA" id="ARBA00023136"/>
    </source>
</evidence>
<evidence type="ECO:0000256" key="6">
    <source>
        <dbReference type="SAM" id="Phobius"/>
    </source>
</evidence>
<evidence type="ECO:0000256" key="3">
    <source>
        <dbReference type="ARBA" id="ARBA00022692"/>
    </source>
</evidence>
<dbReference type="GO" id="GO:0022857">
    <property type="term" value="F:transmembrane transporter activity"/>
    <property type="evidence" value="ECO:0007669"/>
    <property type="project" value="TreeGrafter"/>
</dbReference>
<keyword evidence="2" id="KW-1003">Cell membrane</keyword>
<sequence length="420" mass="46222">MLLSYLKLAWRGWQRRKFFTAISLFGISFTLMMLVVLFALFDHAVGARAPERHTDRLLFISRMVLRGPESQSSSSLGYNFLQRHVLTLRTPEAIAVSEAYPINITLYVGQQALKADRRYTDSNLWRVLNFDFVAGRPYTATEVRDAAHVMVLNETVARRCFGTAAAAVGRAVQLEGRPYQVVGVVADVPTSRELTYAECWLPVTTTTADLQDPNNQRNYLGDFQAVVLARQAADVPAIQAEYQQVLRRLPIPDPEQFKEIRSYARTPLAHYMANHSNDAGQDGDAAAFWRRWVGLGLLFMLLPALNLVNINVSRTLERAAEIGVRKAFGATAGRLAGQFLVENVLLTLVGGVLGLGLAAGVMHLLNSSQFIPYAHLSLSAPVFGVGLGLALLFGLLSGAYPAYKMSKLPANQALKGRITA</sequence>
<accession>A0A7Y0FMW7</accession>
<name>A0A7Y0FMW7_9BACT</name>
<evidence type="ECO:0000256" key="4">
    <source>
        <dbReference type="ARBA" id="ARBA00022989"/>
    </source>
</evidence>
<dbReference type="InterPro" id="IPR025857">
    <property type="entry name" value="MacB_PCD"/>
</dbReference>
<dbReference type="PANTHER" id="PTHR30572:SF18">
    <property type="entry name" value="ABC-TYPE MACROLIDE FAMILY EXPORT SYSTEM PERMEASE COMPONENT 2"/>
    <property type="match status" value="1"/>
</dbReference>
<comment type="caution">
    <text evidence="9">The sequence shown here is derived from an EMBL/GenBank/DDBJ whole genome shotgun (WGS) entry which is preliminary data.</text>
</comment>
<dbReference type="AlphaFoldDB" id="A0A7Y0FMW7"/>
<dbReference type="RefSeq" id="WP_169531975.1">
    <property type="nucleotide sequence ID" value="NZ_JABBGH010000002.1"/>
</dbReference>
<proteinExistence type="predicted"/>
<feature type="transmembrane region" description="Helical" evidence="6">
    <location>
        <begin position="289"/>
        <end position="308"/>
    </location>
</feature>
<keyword evidence="3 6" id="KW-0812">Transmembrane</keyword>
<evidence type="ECO:0000259" key="7">
    <source>
        <dbReference type="Pfam" id="PF02687"/>
    </source>
</evidence>
<dbReference type="GO" id="GO:0005886">
    <property type="term" value="C:plasma membrane"/>
    <property type="evidence" value="ECO:0007669"/>
    <property type="project" value="UniProtKB-SubCell"/>
</dbReference>
<feature type="transmembrane region" description="Helical" evidence="6">
    <location>
        <begin position="344"/>
        <end position="366"/>
    </location>
</feature>
<comment type="subcellular location">
    <subcellularLocation>
        <location evidence="1">Cell membrane</location>
        <topology evidence="1">Multi-pass membrane protein</topology>
    </subcellularLocation>
</comment>
<feature type="transmembrane region" description="Helical" evidence="6">
    <location>
        <begin position="378"/>
        <end position="400"/>
    </location>
</feature>
<dbReference type="Pfam" id="PF12704">
    <property type="entry name" value="MacB_PCD"/>
    <property type="match status" value="1"/>
</dbReference>
<gene>
    <name evidence="9" type="ORF">HHL22_14030</name>
</gene>
<keyword evidence="5 6" id="KW-0472">Membrane</keyword>
<evidence type="ECO:0000256" key="1">
    <source>
        <dbReference type="ARBA" id="ARBA00004651"/>
    </source>
</evidence>